<dbReference type="STRING" id="188477.A0A3S1AW73"/>
<evidence type="ECO:0000313" key="3">
    <source>
        <dbReference type="Proteomes" id="UP000271974"/>
    </source>
</evidence>
<accession>A0A3S1AW73</accession>
<keyword evidence="3" id="KW-1185">Reference proteome</keyword>
<proteinExistence type="predicted"/>
<feature type="region of interest" description="Disordered" evidence="1">
    <location>
        <begin position="179"/>
        <end position="199"/>
    </location>
</feature>
<organism evidence="2 3">
    <name type="scientific">Elysia chlorotica</name>
    <name type="common">Eastern emerald elysia</name>
    <name type="synonym">Sea slug</name>
    <dbReference type="NCBI Taxonomy" id="188477"/>
    <lineage>
        <taxon>Eukaryota</taxon>
        <taxon>Metazoa</taxon>
        <taxon>Spiralia</taxon>
        <taxon>Lophotrochozoa</taxon>
        <taxon>Mollusca</taxon>
        <taxon>Gastropoda</taxon>
        <taxon>Heterobranchia</taxon>
        <taxon>Euthyneura</taxon>
        <taxon>Panpulmonata</taxon>
        <taxon>Sacoglossa</taxon>
        <taxon>Placobranchoidea</taxon>
        <taxon>Plakobranchidae</taxon>
        <taxon>Elysia</taxon>
    </lineage>
</organism>
<dbReference type="AlphaFoldDB" id="A0A3S1AW73"/>
<dbReference type="OrthoDB" id="6161336at2759"/>
<protein>
    <submittedName>
        <fullName evidence="2">Uncharacterized protein</fullName>
    </submittedName>
</protein>
<sequence length="226" mass="24774">MNAKDPPGMAIGKIRHLSRLREPGGDNIGTVSYPCLPWSSIDPPVLAFFAALVQLRLSKHHLQWAPLNSVALQCSISNRCQWRKSSVLETAPADHAVHSATAPRFNGTQPRYVPASLASANNVYVRKDSNKRPLQRSYDVLISSPKKSDNYFTLEIKGRSETVSIDRLKAAYVTQLMDGNSNKPVNSPDHLLTPDSKPVTGILTPGATPEDNTRVTTRAGRVPCRP</sequence>
<evidence type="ECO:0000313" key="2">
    <source>
        <dbReference type="EMBL" id="RUS69934.1"/>
    </source>
</evidence>
<evidence type="ECO:0000256" key="1">
    <source>
        <dbReference type="SAM" id="MobiDB-lite"/>
    </source>
</evidence>
<dbReference type="EMBL" id="RQTK01001532">
    <property type="protein sequence ID" value="RUS69934.1"/>
    <property type="molecule type" value="Genomic_DNA"/>
</dbReference>
<comment type="caution">
    <text evidence="2">The sequence shown here is derived from an EMBL/GenBank/DDBJ whole genome shotgun (WGS) entry which is preliminary data.</text>
</comment>
<dbReference type="Proteomes" id="UP000271974">
    <property type="component" value="Unassembled WGS sequence"/>
</dbReference>
<reference evidence="2 3" key="1">
    <citation type="submission" date="2019-01" db="EMBL/GenBank/DDBJ databases">
        <title>A draft genome assembly of the solar-powered sea slug Elysia chlorotica.</title>
        <authorList>
            <person name="Cai H."/>
            <person name="Li Q."/>
            <person name="Fang X."/>
            <person name="Li J."/>
            <person name="Curtis N.E."/>
            <person name="Altenburger A."/>
            <person name="Shibata T."/>
            <person name="Feng M."/>
            <person name="Maeda T."/>
            <person name="Schwartz J.A."/>
            <person name="Shigenobu S."/>
            <person name="Lundholm N."/>
            <person name="Nishiyama T."/>
            <person name="Yang H."/>
            <person name="Hasebe M."/>
            <person name="Li S."/>
            <person name="Pierce S.K."/>
            <person name="Wang J."/>
        </authorList>
    </citation>
    <scope>NUCLEOTIDE SEQUENCE [LARGE SCALE GENOMIC DNA]</scope>
    <source>
        <strain evidence="2">EC2010</strain>
        <tissue evidence="2">Whole organism of an adult</tissue>
    </source>
</reference>
<gene>
    <name evidence="2" type="ORF">EGW08_022306</name>
</gene>
<name>A0A3S1AW73_ELYCH</name>